<comment type="caution">
    <text evidence="2">The sequence shown here is derived from an EMBL/GenBank/DDBJ whole genome shotgun (WGS) entry which is preliminary data.</text>
</comment>
<feature type="domain" description="AB hydrolase-1" evidence="1">
    <location>
        <begin position="20"/>
        <end position="155"/>
    </location>
</feature>
<name>A0A3A8N9S9_9BACT</name>
<dbReference type="GO" id="GO:0016787">
    <property type="term" value="F:hydrolase activity"/>
    <property type="evidence" value="ECO:0007669"/>
    <property type="project" value="UniProtKB-KW"/>
</dbReference>
<proteinExistence type="predicted"/>
<sequence>MKGAAGELYVDDGGSGPGTPVVFVHSAAGDATQWEAQLSHLRPHRRAIALELRGHGRSTLTSGQGVRMEDFTRDVGAVVDGLGLSRVVLVGHSLGGAVCVAWAGANPERVAGLFLLDPASDGRSVPPEQAQGMMDALETDGWTAVVEQYWGTLLEPSTPEVRERVLGQLRRTPREAVKAAMGALLEFDPVTPLKRYPGPALSVITPLNEVPGAYHMLVPGLPFKTVTGTGHWVQLDAPEQVNALLDVFLATVP</sequence>
<dbReference type="PANTHER" id="PTHR43798">
    <property type="entry name" value="MONOACYLGLYCEROL LIPASE"/>
    <property type="match status" value="1"/>
</dbReference>
<dbReference type="Pfam" id="PF00561">
    <property type="entry name" value="Abhydrolase_1"/>
    <property type="match status" value="1"/>
</dbReference>
<dbReference type="Gene3D" id="3.40.50.1820">
    <property type="entry name" value="alpha/beta hydrolase"/>
    <property type="match status" value="1"/>
</dbReference>
<keyword evidence="3" id="KW-1185">Reference proteome</keyword>
<protein>
    <submittedName>
        <fullName evidence="2">Alpha/beta fold hydrolase</fullName>
    </submittedName>
</protein>
<dbReference type="InterPro" id="IPR000073">
    <property type="entry name" value="AB_hydrolase_1"/>
</dbReference>
<dbReference type="AlphaFoldDB" id="A0A3A8N9S9"/>
<gene>
    <name evidence="2" type="ORF">D7X12_20165</name>
</gene>
<accession>A0A3A8N9S9</accession>
<evidence type="ECO:0000313" key="2">
    <source>
        <dbReference type="EMBL" id="RKH40693.1"/>
    </source>
</evidence>
<reference evidence="3" key="1">
    <citation type="submission" date="2018-09" db="EMBL/GenBank/DDBJ databases">
        <authorList>
            <person name="Livingstone P.G."/>
            <person name="Whitworth D.E."/>
        </authorList>
    </citation>
    <scope>NUCLEOTIDE SEQUENCE [LARGE SCALE GENOMIC DNA]</scope>
    <source>
        <strain evidence="3">CA040B</strain>
    </source>
</reference>
<keyword evidence="2" id="KW-0378">Hydrolase</keyword>
<dbReference type="RefSeq" id="WP_120626908.1">
    <property type="nucleotide sequence ID" value="NZ_RAWG01000125.1"/>
</dbReference>
<organism evidence="2 3">
    <name type="scientific">Corallococcus sicarius</name>
    <dbReference type="NCBI Taxonomy" id="2316726"/>
    <lineage>
        <taxon>Bacteria</taxon>
        <taxon>Pseudomonadati</taxon>
        <taxon>Myxococcota</taxon>
        <taxon>Myxococcia</taxon>
        <taxon>Myxococcales</taxon>
        <taxon>Cystobacterineae</taxon>
        <taxon>Myxococcaceae</taxon>
        <taxon>Corallococcus</taxon>
    </lineage>
</organism>
<dbReference type="SUPFAM" id="SSF53474">
    <property type="entry name" value="alpha/beta-Hydrolases"/>
    <property type="match status" value="1"/>
</dbReference>
<dbReference type="InterPro" id="IPR029058">
    <property type="entry name" value="AB_hydrolase_fold"/>
</dbReference>
<dbReference type="Proteomes" id="UP000273405">
    <property type="component" value="Unassembled WGS sequence"/>
</dbReference>
<evidence type="ECO:0000313" key="3">
    <source>
        <dbReference type="Proteomes" id="UP000273405"/>
    </source>
</evidence>
<dbReference type="PRINTS" id="PR00111">
    <property type="entry name" value="ABHYDROLASE"/>
</dbReference>
<dbReference type="EMBL" id="RAWG01000125">
    <property type="protein sequence ID" value="RKH40693.1"/>
    <property type="molecule type" value="Genomic_DNA"/>
</dbReference>
<dbReference type="OrthoDB" id="9785408at2"/>
<evidence type="ECO:0000259" key="1">
    <source>
        <dbReference type="Pfam" id="PF00561"/>
    </source>
</evidence>
<dbReference type="InterPro" id="IPR050266">
    <property type="entry name" value="AB_hydrolase_sf"/>
</dbReference>